<name>A0A1D2VML8_9ASCO</name>
<dbReference type="Proteomes" id="UP000095038">
    <property type="component" value="Unassembled WGS sequence"/>
</dbReference>
<organism evidence="2 3">
    <name type="scientific">Ascoidea rubescens DSM 1968</name>
    <dbReference type="NCBI Taxonomy" id="1344418"/>
    <lineage>
        <taxon>Eukaryota</taxon>
        <taxon>Fungi</taxon>
        <taxon>Dikarya</taxon>
        <taxon>Ascomycota</taxon>
        <taxon>Saccharomycotina</taxon>
        <taxon>Saccharomycetes</taxon>
        <taxon>Ascoideaceae</taxon>
        <taxon>Ascoidea</taxon>
    </lineage>
</organism>
<evidence type="ECO:0000313" key="2">
    <source>
        <dbReference type="EMBL" id="ODV62853.1"/>
    </source>
</evidence>
<dbReference type="AlphaFoldDB" id="A0A1D2VML8"/>
<evidence type="ECO:0000313" key="3">
    <source>
        <dbReference type="Proteomes" id="UP000095038"/>
    </source>
</evidence>
<feature type="region of interest" description="Disordered" evidence="1">
    <location>
        <begin position="30"/>
        <end position="54"/>
    </location>
</feature>
<evidence type="ECO:0000256" key="1">
    <source>
        <dbReference type="SAM" id="MobiDB-lite"/>
    </source>
</evidence>
<dbReference type="GeneID" id="30968019"/>
<sequence length="70" mass="8152">MLVSPVNKIKNKINRKQKRLKLRLAIQMPHFSKAAKQEPEKHEKQAEDAPEEATAMTYREVLLRKKALAE</sequence>
<dbReference type="RefSeq" id="XP_020049160.1">
    <property type="nucleotide sequence ID" value="XM_020194383.1"/>
</dbReference>
<feature type="compositionally biased region" description="Basic and acidic residues" evidence="1">
    <location>
        <begin position="35"/>
        <end position="47"/>
    </location>
</feature>
<dbReference type="InParanoid" id="A0A1D2VML8"/>
<protein>
    <submittedName>
        <fullName evidence="2">Uncharacterized protein</fullName>
    </submittedName>
</protein>
<proteinExistence type="predicted"/>
<reference evidence="3" key="1">
    <citation type="submission" date="2016-05" db="EMBL/GenBank/DDBJ databases">
        <title>Comparative genomics of biotechnologically important yeasts.</title>
        <authorList>
            <consortium name="DOE Joint Genome Institute"/>
            <person name="Riley R."/>
            <person name="Haridas S."/>
            <person name="Wolfe K.H."/>
            <person name="Lopes M.R."/>
            <person name="Hittinger C.T."/>
            <person name="Goker M."/>
            <person name="Salamov A."/>
            <person name="Wisecaver J."/>
            <person name="Long T.M."/>
            <person name="Aerts A.L."/>
            <person name="Barry K."/>
            <person name="Choi C."/>
            <person name="Clum A."/>
            <person name="Coughlan A.Y."/>
            <person name="Deshpande S."/>
            <person name="Douglass A.P."/>
            <person name="Hanson S.J."/>
            <person name="Klenk H.-P."/>
            <person name="Labutti K."/>
            <person name="Lapidus A."/>
            <person name="Lindquist E."/>
            <person name="Lipzen A."/>
            <person name="Meier-Kolthoff J.P."/>
            <person name="Ohm R.A."/>
            <person name="Otillar R.P."/>
            <person name="Pangilinan J."/>
            <person name="Peng Y."/>
            <person name="Rokas A."/>
            <person name="Rosa C.A."/>
            <person name="Scheuner C."/>
            <person name="Sibirny A.A."/>
            <person name="Slot J.C."/>
            <person name="Stielow J.B."/>
            <person name="Sun H."/>
            <person name="Kurtzman C.P."/>
            <person name="Blackwell M."/>
            <person name="Grigoriev I.V."/>
            <person name="Jeffries T.W."/>
        </authorList>
    </citation>
    <scope>NUCLEOTIDE SEQUENCE [LARGE SCALE GENOMIC DNA]</scope>
    <source>
        <strain evidence="3">DSM 1968</strain>
    </source>
</reference>
<accession>A0A1D2VML8</accession>
<dbReference type="EMBL" id="KV454476">
    <property type="protein sequence ID" value="ODV62853.1"/>
    <property type="molecule type" value="Genomic_DNA"/>
</dbReference>
<gene>
    <name evidence="2" type="ORF">ASCRUDRAFT_79485</name>
</gene>
<keyword evidence="3" id="KW-1185">Reference proteome</keyword>